<reference evidence="5 6" key="1">
    <citation type="submission" date="2019-05" db="EMBL/GenBank/DDBJ databases">
        <title>Mikania micrantha, genome provides insights into the molecular mechanism of rapid growth.</title>
        <authorList>
            <person name="Liu B."/>
        </authorList>
    </citation>
    <scope>NUCLEOTIDE SEQUENCE [LARGE SCALE GENOMIC DNA]</scope>
    <source>
        <strain evidence="5">NLD-2019</strain>
        <tissue evidence="5">Leaf</tissue>
    </source>
</reference>
<proteinExistence type="inferred from homology"/>
<dbReference type="PANTHER" id="PTHR47938:SF11">
    <property type="entry name" value="PENTACOTRIPEPTIDE-REPEAT REGION OF PRORP DOMAIN-CONTAINING PROTEIN"/>
    <property type="match status" value="1"/>
</dbReference>
<feature type="repeat" description="PPR" evidence="3">
    <location>
        <begin position="598"/>
        <end position="632"/>
    </location>
</feature>
<dbReference type="GO" id="GO:0003729">
    <property type="term" value="F:mRNA binding"/>
    <property type="evidence" value="ECO:0007669"/>
    <property type="project" value="TreeGrafter"/>
</dbReference>
<protein>
    <recommendedName>
        <fullName evidence="7">Pentacotripeptide-repeat region of PRORP domain-containing protein</fullName>
    </recommendedName>
</protein>
<dbReference type="Pfam" id="PF13041">
    <property type="entry name" value="PPR_2"/>
    <property type="match status" value="3"/>
</dbReference>
<gene>
    <name evidence="5" type="ORF">E3N88_12546</name>
</gene>
<dbReference type="InterPro" id="IPR002885">
    <property type="entry name" value="PPR_rpt"/>
</dbReference>
<feature type="region of interest" description="Disordered" evidence="4">
    <location>
        <begin position="31"/>
        <end position="50"/>
    </location>
</feature>
<dbReference type="OrthoDB" id="773543at2759"/>
<feature type="repeat" description="PPR" evidence="3">
    <location>
        <begin position="434"/>
        <end position="468"/>
    </location>
</feature>
<dbReference type="NCBIfam" id="TIGR00756">
    <property type="entry name" value="PPR"/>
    <property type="match status" value="3"/>
</dbReference>
<dbReference type="Pfam" id="PF01535">
    <property type="entry name" value="PPR"/>
    <property type="match status" value="5"/>
</dbReference>
<comment type="similarity">
    <text evidence="1">Belongs to the PPR family. P subfamily.</text>
</comment>
<evidence type="ECO:0000313" key="6">
    <source>
        <dbReference type="Proteomes" id="UP000326396"/>
    </source>
</evidence>
<dbReference type="AlphaFoldDB" id="A0A5N6P8E1"/>
<evidence type="ECO:0000256" key="4">
    <source>
        <dbReference type="SAM" id="MobiDB-lite"/>
    </source>
</evidence>
<keyword evidence="2" id="KW-0677">Repeat</keyword>
<keyword evidence="6" id="KW-1185">Reference proteome</keyword>
<dbReference type="Proteomes" id="UP000326396">
    <property type="component" value="Linkage Group LG14"/>
</dbReference>
<evidence type="ECO:0000313" key="5">
    <source>
        <dbReference type="EMBL" id="KAD5961073.1"/>
    </source>
</evidence>
<evidence type="ECO:0000256" key="1">
    <source>
        <dbReference type="ARBA" id="ARBA00007626"/>
    </source>
</evidence>
<evidence type="ECO:0008006" key="7">
    <source>
        <dbReference type="Google" id="ProtNLM"/>
    </source>
</evidence>
<dbReference type="PANTHER" id="PTHR47938">
    <property type="entry name" value="RESPIRATORY COMPLEX I CHAPERONE (CIA84), PUTATIVE (AFU_ORTHOLOGUE AFUA_2G06020)-RELATED"/>
    <property type="match status" value="1"/>
</dbReference>
<accession>A0A5N6P8E1</accession>
<feature type="repeat" description="PPR" evidence="3">
    <location>
        <begin position="1019"/>
        <end position="1053"/>
    </location>
</feature>
<dbReference type="EMBL" id="SZYD01000006">
    <property type="protein sequence ID" value="KAD5961073.1"/>
    <property type="molecule type" value="Genomic_DNA"/>
</dbReference>
<dbReference type="PROSITE" id="PS51375">
    <property type="entry name" value="PPR"/>
    <property type="match status" value="7"/>
</dbReference>
<feature type="repeat" description="PPR" evidence="3">
    <location>
        <begin position="633"/>
        <end position="667"/>
    </location>
</feature>
<comment type="caution">
    <text evidence="5">The sequence shown here is derived from an EMBL/GenBank/DDBJ whole genome shotgun (WGS) entry which is preliminary data.</text>
</comment>
<feature type="repeat" description="PPR" evidence="3">
    <location>
        <begin position="984"/>
        <end position="1018"/>
    </location>
</feature>
<feature type="repeat" description="PPR" evidence="3">
    <location>
        <begin position="364"/>
        <end position="398"/>
    </location>
</feature>
<sequence>MLFSLHRSTHCTKVSHLIPLISVRHHCSSTPFTQEHQSNPHNSIKSPTDASSIQVSSITKSVLSKCSDLLVKKTQPQITTSSSLEELLLNVSHLNPRITRKFWRKSELEPQDVLELLLGFESNVGKSGFHVKKVASLFGIFKWASANTKQGRSFKHVDQSFKIMIGLLVRVGLYKDAKWLLLAIEKEGILLDDQEIYSNLIEWHVGVDELEEGVNMYDRMRGMSLVPSLSCYRALISSLVHRSQSKLLFWLYDDMLDVGLVEKDIYEKVVQALCRDGKVLESRNLVKKTCACGIKPSSLILDAIARGYCEKKDYDDLLSLFTETNCFPDVMVGNKIIHSICQNLGVEEAFEFLKKLEHLGFTPDAITFGILIGWNCKEGHLKNALLCMSDVLSRGLKPHKHSYNGIISAVFKHGMWNHVNEIVLEMECEGVTLDMSTFRVLLAGYCKYRRFDEVKGIIEKMVQKGLIELSPLQDPLSKAFLLLGTDPFVLRVKRDNDVAFSKTEFYDSKGNGLFLEGDVVAFDQMVIKVLDDSMIPDYNSMILKDDGFSTIEELVHWGQELSFSGISILMKKFHATNSGFKTLTMLLEKMPNLCNNLDDETVNLLVQAYVKRGFVHKSKKIFKEMITKKAKIVRETYSALVRGLCKKGNSDDLCKCFDLVQSKNWLPTLNDYRALINSLCKNNMVVESMFLFEHAMKDYPHEVTEIFSSFLVNLCETGFTKVACVLFQELLERGYCLDQAAYYSHLLSGLCKENRFSEAFIMSNTIIAKFSAPNVDIYNVLLHWYCVVKDFMKVKVVFGAILKKNINIYIAVYSKFVSFMCNNGQSHFAFSLKNLMIKQSNSSQVTLYNILIFHLFASKNSVLVDMLLDELKETGLEFDDVTYNFLVYGFSNCNAGSRSVYYLTEMMSKELRPSNRSLRAVVRSLLKEGEFKKVLKLSEQMEARSWVHCSIVQNEIVMSYLNKGRLLEAVNFLENMICKDLIPDNINYNNLIKKMCQYGRKGKALDLLDSMLMKESIPDSTTYNCLIQNLCVCNQINDALDLYAEMLNLKLEPDMKTYEALTKKLCEFGRTLEGEKLIDDVIRVGKQPSKEMFRSVVSRYRFERNFAKASELLQRMQQFGYKPDFETHWSLISTLSRLSDRHKDDNSSSFLSKLLSESGFRPKKGF</sequence>
<dbReference type="Gene3D" id="1.25.40.10">
    <property type="entry name" value="Tetratricopeptide repeat domain"/>
    <property type="match status" value="7"/>
</dbReference>
<name>A0A5N6P8E1_9ASTR</name>
<evidence type="ECO:0000256" key="2">
    <source>
        <dbReference type="ARBA" id="ARBA00022737"/>
    </source>
</evidence>
<evidence type="ECO:0000256" key="3">
    <source>
        <dbReference type="PROSITE-ProRule" id="PRU00708"/>
    </source>
</evidence>
<organism evidence="5 6">
    <name type="scientific">Mikania micrantha</name>
    <name type="common">bitter vine</name>
    <dbReference type="NCBI Taxonomy" id="192012"/>
    <lineage>
        <taxon>Eukaryota</taxon>
        <taxon>Viridiplantae</taxon>
        <taxon>Streptophyta</taxon>
        <taxon>Embryophyta</taxon>
        <taxon>Tracheophyta</taxon>
        <taxon>Spermatophyta</taxon>
        <taxon>Magnoliopsida</taxon>
        <taxon>eudicotyledons</taxon>
        <taxon>Gunneridae</taxon>
        <taxon>Pentapetalae</taxon>
        <taxon>asterids</taxon>
        <taxon>campanulids</taxon>
        <taxon>Asterales</taxon>
        <taxon>Asteraceae</taxon>
        <taxon>Asteroideae</taxon>
        <taxon>Heliantheae alliance</taxon>
        <taxon>Eupatorieae</taxon>
        <taxon>Mikania</taxon>
    </lineage>
</organism>
<dbReference type="InterPro" id="IPR011990">
    <property type="entry name" value="TPR-like_helical_dom_sf"/>
</dbReference>
<feature type="repeat" description="PPR" evidence="3">
    <location>
        <begin position="1054"/>
        <end position="1088"/>
    </location>
</feature>